<comment type="catalytic activity">
    <reaction evidence="1">
        <text>ATP + protein L-histidine = ADP + protein N-phospho-L-histidine.</text>
        <dbReference type="EC" id="2.7.13.3"/>
    </reaction>
</comment>
<keyword evidence="3" id="KW-0597">Phosphoprotein</keyword>
<feature type="domain" description="Histidine kinase" evidence="8">
    <location>
        <begin position="609"/>
        <end position="782"/>
    </location>
</feature>
<dbReference type="SUPFAM" id="SSF55785">
    <property type="entry name" value="PYP-like sensor domain (PAS domain)"/>
    <property type="match status" value="1"/>
</dbReference>
<protein>
    <recommendedName>
        <fullName evidence="2">histidine kinase</fullName>
        <ecNumber evidence="2">2.7.13.3</ecNumber>
    </recommendedName>
</protein>
<comment type="caution">
    <text evidence="10">The sequence shown here is derived from an EMBL/GenBank/DDBJ whole genome shotgun (WGS) entry which is preliminary data.</text>
</comment>
<evidence type="ECO:0000259" key="8">
    <source>
        <dbReference type="PROSITE" id="PS50109"/>
    </source>
</evidence>
<feature type="region of interest" description="Disordered" evidence="7">
    <location>
        <begin position="102"/>
        <end position="126"/>
    </location>
</feature>
<keyword evidence="4" id="KW-0808">Transferase</keyword>
<evidence type="ECO:0000256" key="6">
    <source>
        <dbReference type="ARBA" id="ARBA00023012"/>
    </source>
</evidence>
<dbReference type="Pfam" id="PF00989">
    <property type="entry name" value="PAS"/>
    <property type="match status" value="1"/>
</dbReference>
<dbReference type="InterPro" id="IPR013767">
    <property type="entry name" value="PAS_fold"/>
</dbReference>
<evidence type="ECO:0000256" key="7">
    <source>
        <dbReference type="SAM" id="MobiDB-lite"/>
    </source>
</evidence>
<dbReference type="Gene3D" id="3.30.450.20">
    <property type="entry name" value="PAS domain"/>
    <property type="match status" value="1"/>
</dbReference>
<evidence type="ECO:0000256" key="4">
    <source>
        <dbReference type="ARBA" id="ARBA00022679"/>
    </source>
</evidence>
<evidence type="ECO:0000256" key="1">
    <source>
        <dbReference type="ARBA" id="ARBA00000085"/>
    </source>
</evidence>
<dbReference type="Gene3D" id="3.30.565.10">
    <property type="entry name" value="Histidine kinase-like ATPase, C-terminal domain"/>
    <property type="match status" value="1"/>
</dbReference>
<dbReference type="EMBL" id="RCTF01000022">
    <property type="protein sequence ID" value="RLP73573.1"/>
    <property type="molecule type" value="Genomic_DNA"/>
</dbReference>
<dbReference type="OrthoDB" id="9813151at2"/>
<dbReference type="GO" id="GO:0004673">
    <property type="term" value="F:protein histidine kinase activity"/>
    <property type="evidence" value="ECO:0007669"/>
    <property type="project" value="UniProtKB-EC"/>
</dbReference>
<organism evidence="10 11">
    <name type="scientific">Xanthobacter tagetidis</name>
    <dbReference type="NCBI Taxonomy" id="60216"/>
    <lineage>
        <taxon>Bacteria</taxon>
        <taxon>Pseudomonadati</taxon>
        <taxon>Pseudomonadota</taxon>
        <taxon>Alphaproteobacteria</taxon>
        <taxon>Hyphomicrobiales</taxon>
        <taxon>Xanthobacteraceae</taxon>
        <taxon>Xanthobacter</taxon>
    </lineage>
</organism>
<dbReference type="SMART" id="SM00091">
    <property type="entry name" value="PAS"/>
    <property type="match status" value="1"/>
</dbReference>
<dbReference type="InterPro" id="IPR035965">
    <property type="entry name" value="PAS-like_dom_sf"/>
</dbReference>
<reference evidence="10 11" key="1">
    <citation type="submission" date="2018-10" db="EMBL/GenBank/DDBJ databases">
        <title>Xanthobacter tagetidis genome sequencing and assembly.</title>
        <authorList>
            <person name="Maclea K.S."/>
            <person name="Goen A.E."/>
            <person name="Fatima S.A."/>
        </authorList>
    </citation>
    <scope>NUCLEOTIDE SEQUENCE [LARGE SCALE GENOMIC DNA]</scope>
    <source>
        <strain evidence="10 11">ATCC 700314</strain>
    </source>
</reference>
<accession>A0A3L6ZZU1</accession>
<sequence>MTETRSRPLYLAGPRPDALAAPSPPAFLADAEGRRVLDANAAAIRLGFAPGSAAAPALGPLLRAMDRAPALAPLARLRPPLSLGTLTFRLVRADGGVLATALDAAAPPPPAPGPEAAPISPDPPPLRFTFEADAEGRVRDISDALAHALGPMADHLVGATFAELEAKDLARGAAAASTALSGGASFTGARVTLAGDPPLELELGAAPVLGAGLSRGAMRGFGIARRRPRLHLPLPAPSEPAPAKPKVVQLRGAGALSPAEHSAFREIARTLAAAVEDWPKGDESAAPLTGDAPFLSTEPPEPVFESTPPDSFAAAEALLDRLPVGLLVEQNGAAIHANRAFLKWTGHADLPAFQEAGGLAAALERGADGVLRLVTPEGERLPVTVRLMAAPYDGRNALLYVARPIEDGPPSADARAEALSRARREALDLVPWPVLLLEEDGLVMFANRAALGLLERSEPETIGTPFLALVDGDDRAAAAEALRAAIAAEPAAPAPLDLTMRTGEAGGSPMRAALARGGREDRLVCVVLAPRAAAAPPPEADVASAAAPELPALPPAAPELVPVRLASLARLVCERLAPALETLLPAEDAPREAPAVGLDGQTRAALTTLRSELDDLSGLAAPEPPPPSMCDLAALTREVLALLEPAARRRGVRLRADLPPTAPAAADAPRLARLLRHLLEDALAASPEDAAIAVAILPAPEEADAVAIEIADGGPALDEVAMARALDPLAPGGAADRLPRPDIGPLRFARLAHEAEALGGTLTLRRGLSSGMVARLRLPQTPRI</sequence>
<feature type="domain" description="PAS" evidence="9">
    <location>
        <begin position="419"/>
        <end position="489"/>
    </location>
</feature>
<dbReference type="PANTHER" id="PTHR44936:SF9">
    <property type="entry name" value="SENSOR PROTEIN CREC"/>
    <property type="match status" value="1"/>
</dbReference>
<dbReference type="PROSITE" id="PS50109">
    <property type="entry name" value="HIS_KIN"/>
    <property type="match status" value="1"/>
</dbReference>
<evidence type="ECO:0000313" key="10">
    <source>
        <dbReference type="EMBL" id="RLP73573.1"/>
    </source>
</evidence>
<dbReference type="InterPro" id="IPR050980">
    <property type="entry name" value="2C_sensor_his_kinase"/>
</dbReference>
<keyword evidence="6" id="KW-0902">Two-component regulatory system</keyword>
<dbReference type="InterPro" id="IPR036890">
    <property type="entry name" value="HATPase_C_sf"/>
</dbReference>
<evidence type="ECO:0000256" key="5">
    <source>
        <dbReference type="ARBA" id="ARBA00022777"/>
    </source>
</evidence>
<dbReference type="InterPro" id="IPR005467">
    <property type="entry name" value="His_kinase_dom"/>
</dbReference>
<dbReference type="SUPFAM" id="SSF55874">
    <property type="entry name" value="ATPase domain of HSP90 chaperone/DNA topoisomerase II/histidine kinase"/>
    <property type="match status" value="1"/>
</dbReference>
<name>A0A3L6ZZU1_9HYPH</name>
<keyword evidence="11" id="KW-1185">Reference proteome</keyword>
<dbReference type="PANTHER" id="PTHR44936">
    <property type="entry name" value="SENSOR PROTEIN CREC"/>
    <property type="match status" value="1"/>
</dbReference>
<dbReference type="Proteomes" id="UP000269692">
    <property type="component" value="Unassembled WGS sequence"/>
</dbReference>
<dbReference type="RefSeq" id="WP_121625152.1">
    <property type="nucleotide sequence ID" value="NZ_JACIIW010000008.1"/>
</dbReference>
<dbReference type="EC" id="2.7.13.3" evidence="2"/>
<feature type="region of interest" description="Disordered" evidence="7">
    <location>
        <begin position="1"/>
        <end position="22"/>
    </location>
</feature>
<keyword evidence="5" id="KW-0418">Kinase</keyword>
<proteinExistence type="predicted"/>
<feature type="compositionally biased region" description="Pro residues" evidence="7">
    <location>
        <begin position="106"/>
        <end position="126"/>
    </location>
</feature>
<evidence type="ECO:0000256" key="3">
    <source>
        <dbReference type="ARBA" id="ARBA00022553"/>
    </source>
</evidence>
<dbReference type="CDD" id="cd00130">
    <property type="entry name" value="PAS"/>
    <property type="match status" value="1"/>
</dbReference>
<evidence type="ECO:0000313" key="11">
    <source>
        <dbReference type="Proteomes" id="UP000269692"/>
    </source>
</evidence>
<dbReference type="InterPro" id="IPR000014">
    <property type="entry name" value="PAS"/>
</dbReference>
<evidence type="ECO:0000259" key="9">
    <source>
        <dbReference type="PROSITE" id="PS50112"/>
    </source>
</evidence>
<gene>
    <name evidence="10" type="ORF">D9R14_20135</name>
</gene>
<dbReference type="AlphaFoldDB" id="A0A3L6ZZU1"/>
<dbReference type="GO" id="GO:0006355">
    <property type="term" value="P:regulation of DNA-templated transcription"/>
    <property type="evidence" value="ECO:0007669"/>
    <property type="project" value="InterPro"/>
</dbReference>
<dbReference type="PROSITE" id="PS50112">
    <property type="entry name" value="PAS"/>
    <property type="match status" value="1"/>
</dbReference>
<evidence type="ECO:0000256" key="2">
    <source>
        <dbReference type="ARBA" id="ARBA00012438"/>
    </source>
</evidence>
<dbReference type="GO" id="GO:0000160">
    <property type="term" value="P:phosphorelay signal transduction system"/>
    <property type="evidence" value="ECO:0007669"/>
    <property type="project" value="UniProtKB-KW"/>
</dbReference>